<keyword evidence="8" id="KW-1185">Reference proteome</keyword>
<gene>
    <name evidence="7" type="primary">sigA_1</name>
    <name evidence="7" type="ORF">ElP_05790</name>
</gene>
<dbReference type="CDD" id="cd06171">
    <property type="entry name" value="Sigma70_r4"/>
    <property type="match status" value="1"/>
</dbReference>
<keyword evidence="4" id="KW-0804">Transcription</keyword>
<keyword evidence="1" id="KW-0805">Transcription regulation</keyword>
<feature type="region of interest" description="Disordered" evidence="5">
    <location>
        <begin position="184"/>
        <end position="210"/>
    </location>
</feature>
<dbReference type="InterPro" id="IPR014284">
    <property type="entry name" value="RNA_pol_sigma-70_dom"/>
</dbReference>
<dbReference type="PANTHER" id="PTHR30603">
    <property type="entry name" value="RNA POLYMERASE SIGMA FACTOR RPO"/>
    <property type="match status" value="1"/>
</dbReference>
<evidence type="ECO:0000313" key="7">
    <source>
        <dbReference type="EMBL" id="QDV32739.1"/>
    </source>
</evidence>
<evidence type="ECO:0000313" key="8">
    <source>
        <dbReference type="Proteomes" id="UP000317835"/>
    </source>
</evidence>
<evidence type="ECO:0000256" key="3">
    <source>
        <dbReference type="ARBA" id="ARBA00023125"/>
    </source>
</evidence>
<reference evidence="7 8" key="1">
    <citation type="submission" date="2019-02" db="EMBL/GenBank/DDBJ databases">
        <title>Deep-cultivation of Planctomycetes and their phenomic and genomic characterization uncovers novel biology.</title>
        <authorList>
            <person name="Wiegand S."/>
            <person name="Jogler M."/>
            <person name="Boedeker C."/>
            <person name="Pinto D."/>
            <person name="Vollmers J."/>
            <person name="Rivas-Marin E."/>
            <person name="Kohn T."/>
            <person name="Peeters S.H."/>
            <person name="Heuer A."/>
            <person name="Rast P."/>
            <person name="Oberbeckmann S."/>
            <person name="Bunk B."/>
            <person name="Jeske O."/>
            <person name="Meyerdierks A."/>
            <person name="Storesund J.E."/>
            <person name="Kallscheuer N."/>
            <person name="Luecker S."/>
            <person name="Lage O.M."/>
            <person name="Pohl T."/>
            <person name="Merkel B.J."/>
            <person name="Hornburger P."/>
            <person name="Mueller R.-W."/>
            <person name="Bruemmer F."/>
            <person name="Labrenz M."/>
            <person name="Spormann A.M."/>
            <person name="Op den Camp H."/>
            <person name="Overmann J."/>
            <person name="Amann R."/>
            <person name="Jetten M.S.M."/>
            <person name="Mascher T."/>
            <person name="Medema M.H."/>
            <person name="Devos D.P."/>
            <person name="Kaster A.-K."/>
            <person name="Ovreas L."/>
            <person name="Rohde M."/>
            <person name="Galperin M.Y."/>
            <person name="Jogler C."/>
        </authorList>
    </citation>
    <scope>NUCLEOTIDE SEQUENCE [LARGE SCALE GENOMIC DNA]</scope>
    <source>
        <strain evidence="7 8">ElP</strain>
    </source>
</reference>
<dbReference type="InterPro" id="IPR013324">
    <property type="entry name" value="RNA_pol_sigma_r3/r4-like"/>
</dbReference>
<accession>A0A518GVZ1</accession>
<feature type="domain" description="RNA polymerase sigma-70" evidence="6">
    <location>
        <begin position="286"/>
        <end position="312"/>
    </location>
</feature>
<keyword evidence="2" id="KW-0731">Sigma factor</keyword>
<name>A0A518GVZ1_9BACT</name>
<keyword evidence="3" id="KW-0238">DNA-binding</keyword>
<evidence type="ECO:0000256" key="2">
    <source>
        <dbReference type="ARBA" id="ARBA00023082"/>
    </source>
</evidence>
<organism evidence="7 8">
    <name type="scientific">Tautonia plasticadhaerens</name>
    <dbReference type="NCBI Taxonomy" id="2527974"/>
    <lineage>
        <taxon>Bacteria</taxon>
        <taxon>Pseudomonadati</taxon>
        <taxon>Planctomycetota</taxon>
        <taxon>Planctomycetia</taxon>
        <taxon>Isosphaerales</taxon>
        <taxon>Isosphaeraceae</taxon>
        <taxon>Tautonia</taxon>
    </lineage>
</organism>
<dbReference type="Gene3D" id="1.10.10.10">
    <property type="entry name" value="Winged helix-like DNA-binding domain superfamily/Winged helix DNA-binding domain"/>
    <property type="match status" value="1"/>
</dbReference>
<protein>
    <submittedName>
        <fullName evidence="7">RNA polymerase sigma factor SigA</fullName>
    </submittedName>
</protein>
<evidence type="ECO:0000259" key="6">
    <source>
        <dbReference type="PROSITE" id="PS00716"/>
    </source>
</evidence>
<dbReference type="SUPFAM" id="SSF88659">
    <property type="entry name" value="Sigma3 and sigma4 domains of RNA polymerase sigma factors"/>
    <property type="match status" value="1"/>
</dbReference>
<dbReference type="InterPro" id="IPR036388">
    <property type="entry name" value="WH-like_DNA-bd_sf"/>
</dbReference>
<dbReference type="InterPro" id="IPR050239">
    <property type="entry name" value="Sigma-70_RNA_pol_init_factors"/>
</dbReference>
<dbReference type="EMBL" id="CP036426">
    <property type="protein sequence ID" value="QDV32739.1"/>
    <property type="molecule type" value="Genomic_DNA"/>
</dbReference>
<dbReference type="GO" id="GO:0006352">
    <property type="term" value="P:DNA-templated transcription initiation"/>
    <property type="evidence" value="ECO:0007669"/>
    <property type="project" value="InterPro"/>
</dbReference>
<dbReference type="InterPro" id="IPR007630">
    <property type="entry name" value="RNA_pol_sigma70_r4"/>
</dbReference>
<dbReference type="AlphaFoldDB" id="A0A518GVZ1"/>
<evidence type="ECO:0000256" key="4">
    <source>
        <dbReference type="ARBA" id="ARBA00023163"/>
    </source>
</evidence>
<evidence type="ECO:0000256" key="1">
    <source>
        <dbReference type="ARBA" id="ARBA00023015"/>
    </source>
</evidence>
<dbReference type="Pfam" id="PF04542">
    <property type="entry name" value="Sigma70_r2"/>
    <property type="match status" value="1"/>
</dbReference>
<dbReference type="PANTHER" id="PTHR30603:SF47">
    <property type="entry name" value="RNA POLYMERASE SIGMA FACTOR SIGD, CHLOROPLASTIC"/>
    <property type="match status" value="1"/>
</dbReference>
<dbReference type="InterPro" id="IPR013325">
    <property type="entry name" value="RNA_pol_sigma_r2"/>
</dbReference>
<dbReference type="Proteomes" id="UP000317835">
    <property type="component" value="Chromosome"/>
</dbReference>
<dbReference type="InterPro" id="IPR007627">
    <property type="entry name" value="RNA_pol_sigma70_r2"/>
</dbReference>
<dbReference type="OrthoDB" id="5497304at2"/>
<dbReference type="GO" id="GO:0016987">
    <property type="term" value="F:sigma factor activity"/>
    <property type="evidence" value="ECO:0007669"/>
    <property type="project" value="UniProtKB-KW"/>
</dbReference>
<proteinExistence type="predicted"/>
<dbReference type="Gene3D" id="1.20.120.1810">
    <property type="match status" value="1"/>
</dbReference>
<dbReference type="Pfam" id="PF04545">
    <property type="entry name" value="Sigma70_r4"/>
    <property type="match status" value="1"/>
</dbReference>
<dbReference type="GO" id="GO:0003677">
    <property type="term" value="F:DNA binding"/>
    <property type="evidence" value="ECO:0007669"/>
    <property type="project" value="UniProtKB-KW"/>
</dbReference>
<dbReference type="NCBIfam" id="TIGR02937">
    <property type="entry name" value="sigma70-ECF"/>
    <property type="match status" value="1"/>
</dbReference>
<dbReference type="PRINTS" id="PR00046">
    <property type="entry name" value="SIGMA70FCT"/>
</dbReference>
<dbReference type="RefSeq" id="WP_145267051.1">
    <property type="nucleotide sequence ID" value="NZ_CP036426.1"/>
</dbReference>
<evidence type="ECO:0000256" key="5">
    <source>
        <dbReference type="SAM" id="MobiDB-lite"/>
    </source>
</evidence>
<dbReference type="InterPro" id="IPR000943">
    <property type="entry name" value="RNA_pol_sigma70"/>
</dbReference>
<sequence>MRPARQIGETDGFAGLDDAATRVLAPAEERALLRELGECKAKLARAMASVPGAAPPQGDPSDPQAMAAYISATCSGDARLETRLGAVFQQYKDLRTRLALANLRLVAHVAKRFRDRGVSYGDLMQEGFCGLIEAIDRFNLTHETKLATYATWWIRQAMQRAVASGAYPVKLSPRHLRQLAQNQEELGGRDSDDSEAPPARSPGGHGPSNEMIRRIHAATRPPVSLDATIDTDRSFTLLQTMSDPDADRTDDVDTGETITLLLDALRPREQQVLALRYGLGGAQRLSLSQVGKVLQVSKERVRQIQDRALEKLRAVAAEHNLTEALPIT</sequence>
<dbReference type="SUPFAM" id="SSF88946">
    <property type="entry name" value="Sigma2 domain of RNA polymerase sigma factors"/>
    <property type="match status" value="1"/>
</dbReference>
<dbReference type="KEGG" id="tpla:ElP_05790"/>
<dbReference type="PROSITE" id="PS00716">
    <property type="entry name" value="SIGMA70_2"/>
    <property type="match status" value="1"/>
</dbReference>